<proteinExistence type="predicted"/>
<reference evidence="1" key="1">
    <citation type="journal article" date="2021" name="Proc. Natl. Acad. Sci. U.S.A.">
        <title>A Catalog of Tens of Thousands of Viruses from Human Metagenomes Reveals Hidden Associations with Chronic Diseases.</title>
        <authorList>
            <person name="Tisza M.J."/>
            <person name="Buck C.B."/>
        </authorList>
    </citation>
    <scope>NUCLEOTIDE SEQUENCE</scope>
    <source>
        <strain evidence="1">CtyU16</strain>
    </source>
</reference>
<evidence type="ECO:0000313" key="1">
    <source>
        <dbReference type="EMBL" id="DAF64838.1"/>
    </source>
</evidence>
<dbReference type="EMBL" id="BK032868">
    <property type="protein sequence ID" value="DAF64838.1"/>
    <property type="molecule type" value="Genomic_DNA"/>
</dbReference>
<sequence length="95" mass="10812">MNEKKTLFLEEYGKSYGVLFAALENSGVEFDEFLEWCKDTDFIKGLDSVSKKREDLLLFKLLEGASAGNTEAINTLLELNQQAKEEQLRKDLFGV</sequence>
<name>A0A8S5TNX3_9CAUD</name>
<organism evidence="1">
    <name type="scientific">Siphoviridae sp. ctyU16</name>
    <dbReference type="NCBI Taxonomy" id="2827976"/>
    <lineage>
        <taxon>Viruses</taxon>
        <taxon>Duplodnaviria</taxon>
        <taxon>Heunggongvirae</taxon>
        <taxon>Uroviricota</taxon>
        <taxon>Caudoviricetes</taxon>
    </lineage>
</organism>
<protein>
    <submittedName>
        <fullName evidence="1">Uncharacterized protein</fullName>
    </submittedName>
</protein>
<accession>A0A8S5TNX3</accession>